<feature type="region of interest" description="Disordered" evidence="1">
    <location>
        <begin position="1"/>
        <end position="50"/>
    </location>
</feature>
<feature type="compositionally biased region" description="Basic and acidic residues" evidence="1">
    <location>
        <begin position="1"/>
        <end position="17"/>
    </location>
</feature>
<protein>
    <submittedName>
        <fullName evidence="3">Lamin tail domain-containing protein 1</fullName>
    </submittedName>
</protein>
<dbReference type="InterPro" id="IPR001322">
    <property type="entry name" value="Lamin_tail_dom"/>
</dbReference>
<feature type="compositionally biased region" description="Basic and acidic residues" evidence="1">
    <location>
        <begin position="390"/>
        <end position="399"/>
    </location>
</feature>
<evidence type="ECO:0000256" key="1">
    <source>
        <dbReference type="SAM" id="MobiDB-lite"/>
    </source>
</evidence>
<feature type="compositionally biased region" description="Polar residues" evidence="1">
    <location>
        <begin position="378"/>
        <end position="389"/>
    </location>
</feature>
<feature type="compositionally biased region" description="Polar residues" evidence="1">
    <location>
        <begin position="356"/>
        <end position="369"/>
    </location>
</feature>
<feature type="compositionally biased region" description="Polar residues" evidence="1">
    <location>
        <begin position="19"/>
        <end position="28"/>
    </location>
</feature>
<evidence type="ECO:0000259" key="2">
    <source>
        <dbReference type="PROSITE" id="PS51841"/>
    </source>
</evidence>
<dbReference type="InterPro" id="IPR036415">
    <property type="entry name" value="Lamin_tail_dom_sf"/>
</dbReference>
<proteinExistence type="predicted"/>
<gene>
    <name evidence="3" type="ORF">APTSU1_000665900</name>
</gene>
<dbReference type="Proteomes" id="UP001623349">
    <property type="component" value="Unassembled WGS sequence"/>
</dbReference>
<keyword evidence="4" id="KW-1185">Reference proteome</keyword>
<dbReference type="PANTHER" id="PTHR47012:SF1">
    <property type="entry name" value="LAMIN TAIL DOMAIN-CONTAINING PROTEIN 1"/>
    <property type="match status" value="1"/>
</dbReference>
<feature type="region of interest" description="Disordered" evidence="1">
    <location>
        <begin position="340"/>
        <end position="403"/>
    </location>
</feature>
<comment type="caution">
    <text evidence="3">The sequence shown here is derived from an EMBL/GenBank/DDBJ whole genome shotgun (WGS) entry which is preliminary data.</text>
</comment>
<dbReference type="EMBL" id="BAAFST010000006">
    <property type="protein sequence ID" value="GAB1291429.1"/>
    <property type="molecule type" value="Genomic_DNA"/>
</dbReference>
<evidence type="ECO:0000313" key="4">
    <source>
        <dbReference type="Proteomes" id="UP001623349"/>
    </source>
</evidence>
<dbReference type="PANTHER" id="PTHR47012">
    <property type="entry name" value="LAMIN TAIL DOMAIN-CONTAINING PROTEIN 1"/>
    <property type="match status" value="1"/>
</dbReference>
<reference evidence="3 4" key="1">
    <citation type="submission" date="2024-08" db="EMBL/GenBank/DDBJ databases">
        <title>The draft genome of Apodemus speciosus.</title>
        <authorList>
            <person name="Nabeshima K."/>
            <person name="Suzuki S."/>
            <person name="Onuma M."/>
        </authorList>
    </citation>
    <scope>NUCLEOTIDE SEQUENCE [LARGE SCALE GENOMIC DNA]</scope>
    <source>
        <strain evidence="3">IB14-021</strain>
    </source>
</reference>
<feature type="domain" description="LTD" evidence="2">
    <location>
        <begin position="180"/>
        <end position="298"/>
    </location>
</feature>
<evidence type="ECO:0000313" key="3">
    <source>
        <dbReference type="EMBL" id="GAB1291429.1"/>
    </source>
</evidence>
<dbReference type="PROSITE" id="PS51841">
    <property type="entry name" value="LTD"/>
    <property type="match status" value="1"/>
</dbReference>
<feature type="compositionally biased region" description="Basic and acidic residues" evidence="1">
    <location>
        <begin position="29"/>
        <end position="43"/>
    </location>
</feature>
<dbReference type="SUPFAM" id="SSF74853">
    <property type="entry name" value="Lamin A/C globular tail domain"/>
    <property type="match status" value="1"/>
</dbReference>
<dbReference type="Pfam" id="PF00932">
    <property type="entry name" value="LTD"/>
    <property type="match status" value="1"/>
</dbReference>
<sequence>MEREEAPPLLAKMKEASEPLTSATNINKQDSKIRDEETREEKVGTITPPKQHSSVHFFPKILDSSSTLLPLSRSFSQEMPVSFYQMPSAQDSGFTLSSGVPLTSKSTIVSCSHKDSSLGKQSTSFTILKRHPQLSSDLDTYVLGDGEDYFLSLFGESKKLTARTSQTEDVSKHLSVILEEVGQFTSSSLGDIKIAEVNVKGFFVRLVNSSNEKEVEIGNHILQQNVSGHAVSLYRFPHNVTLQASSTVTVWAAASEAKPQPPTDFLWDEQSRFRSSPDCTTILCNPSGEAIAWYTPIHWKQAWEKLETDIEFERCSVVIPSMRSHMFGWTTASASSIKKEIPPTVLPNKSPWCRNPDTSPHPYSSLIDSQDSDVSESRLGTQLKPQSTKPKPDPVHKDLSAMPRAPPYKAWHTVTVLIVTAADMETDGTLPLMVQLLSQPVSSRTMRHLILRKTVSEGWHLRLTMTDTCTIFKTQRSRETQTTGFGGDQEKEIKAIRKWEAMKSVNTGSGDVALG</sequence>
<dbReference type="Gene3D" id="2.60.40.1260">
    <property type="entry name" value="Lamin Tail domain"/>
    <property type="match status" value="1"/>
</dbReference>
<accession>A0ABQ0EWM1</accession>
<organism evidence="3 4">
    <name type="scientific">Apodemus speciosus</name>
    <name type="common">Large Japanese field mouse</name>
    <dbReference type="NCBI Taxonomy" id="105296"/>
    <lineage>
        <taxon>Eukaryota</taxon>
        <taxon>Metazoa</taxon>
        <taxon>Chordata</taxon>
        <taxon>Craniata</taxon>
        <taxon>Vertebrata</taxon>
        <taxon>Euteleostomi</taxon>
        <taxon>Mammalia</taxon>
        <taxon>Eutheria</taxon>
        <taxon>Euarchontoglires</taxon>
        <taxon>Glires</taxon>
        <taxon>Rodentia</taxon>
        <taxon>Myomorpha</taxon>
        <taxon>Muroidea</taxon>
        <taxon>Muridae</taxon>
        <taxon>Murinae</taxon>
        <taxon>Apodemus</taxon>
    </lineage>
</organism>
<name>A0ABQ0EWM1_APOSI</name>
<dbReference type="InterPro" id="IPR042840">
    <property type="entry name" value="LMNTD1"/>
</dbReference>